<dbReference type="RefSeq" id="WP_058440348.1">
    <property type="nucleotide sequence ID" value="NZ_CAAAHU010000001.1"/>
</dbReference>
<dbReference type="Pfam" id="PF01113">
    <property type="entry name" value="DapB_N"/>
    <property type="match status" value="1"/>
</dbReference>
<dbReference type="Gene3D" id="3.30.360.10">
    <property type="entry name" value="Dihydrodipicolinate Reductase, domain 2"/>
    <property type="match status" value="1"/>
</dbReference>
<keyword evidence="8 13" id="KW-0457">Lysine biosynthesis</keyword>
<comment type="catalytic activity">
    <reaction evidence="11 13">
        <text>(S)-2,3,4,5-tetrahydrodipicolinate + NADP(+) + H2O = (2S,4S)-4-hydroxy-2,3,4,5-tetrahydrodipicolinate + NADPH + H(+)</text>
        <dbReference type="Rhea" id="RHEA:35331"/>
        <dbReference type="ChEBI" id="CHEBI:15377"/>
        <dbReference type="ChEBI" id="CHEBI:15378"/>
        <dbReference type="ChEBI" id="CHEBI:16845"/>
        <dbReference type="ChEBI" id="CHEBI:57783"/>
        <dbReference type="ChEBI" id="CHEBI:58349"/>
        <dbReference type="ChEBI" id="CHEBI:67139"/>
        <dbReference type="EC" id="1.17.1.8"/>
    </reaction>
</comment>
<dbReference type="GO" id="GO:0050661">
    <property type="term" value="F:NADP binding"/>
    <property type="evidence" value="ECO:0007669"/>
    <property type="project" value="UniProtKB-UniRule"/>
</dbReference>
<dbReference type="InterPro" id="IPR022664">
    <property type="entry name" value="DapB_N_CS"/>
</dbReference>
<comment type="pathway">
    <text evidence="9 13">Amino-acid biosynthesis; L-lysine biosynthesis via DAP pathway; (S)-tetrahydrodipicolinate from L-aspartate: step 4/4.</text>
</comment>
<comment type="function">
    <text evidence="13">Catalyzes the conversion of 4-hydroxy-tetrahydrodipicolinate (HTPA) to tetrahydrodipicolinate.</text>
</comment>
<keyword evidence="3 13" id="KW-0028">Amino-acid biosynthesis</keyword>
<evidence type="ECO:0000259" key="14">
    <source>
        <dbReference type="Pfam" id="PF01113"/>
    </source>
</evidence>
<evidence type="ECO:0000256" key="11">
    <source>
        <dbReference type="ARBA" id="ARBA00049080"/>
    </source>
</evidence>
<reference evidence="16 17" key="1">
    <citation type="submission" date="2015-11" db="EMBL/GenBank/DDBJ databases">
        <title>Genomic analysis of 38 Legionella species identifies large and diverse effector repertoires.</title>
        <authorList>
            <person name="Burstein D."/>
            <person name="Amaro F."/>
            <person name="Zusman T."/>
            <person name="Lifshitz Z."/>
            <person name="Cohen O."/>
            <person name="Gilbert J.A."/>
            <person name="Pupko T."/>
            <person name="Shuman H.A."/>
            <person name="Segal G."/>
        </authorList>
    </citation>
    <scope>NUCLEOTIDE SEQUENCE [LARGE SCALE GENOMIC DNA]</scope>
    <source>
        <strain evidence="16 17">ATCC 43878</strain>
    </source>
</reference>
<dbReference type="GO" id="GO:0019877">
    <property type="term" value="P:diaminopimelate biosynthetic process"/>
    <property type="evidence" value="ECO:0007669"/>
    <property type="project" value="UniProtKB-UniRule"/>
</dbReference>
<feature type="active site" description="Proton donor" evidence="13">
    <location>
        <position position="138"/>
    </location>
</feature>
<dbReference type="GO" id="GO:0051287">
    <property type="term" value="F:NAD binding"/>
    <property type="evidence" value="ECO:0007669"/>
    <property type="project" value="UniProtKB-UniRule"/>
</dbReference>
<evidence type="ECO:0000256" key="10">
    <source>
        <dbReference type="ARBA" id="ARBA00038983"/>
    </source>
</evidence>
<dbReference type="EMBL" id="LNXV01000003">
    <property type="protein sequence ID" value="KTC87008.1"/>
    <property type="molecule type" value="Genomic_DNA"/>
</dbReference>
<evidence type="ECO:0000313" key="17">
    <source>
        <dbReference type="Proteomes" id="UP000054742"/>
    </source>
</evidence>
<feature type="active site" description="Proton donor/acceptor" evidence="13">
    <location>
        <position position="134"/>
    </location>
</feature>
<dbReference type="UniPathway" id="UPA00034">
    <property type="reaction ID" value="UER00018"/>
</dbReference>
<dbReference type="EC" id="1.17.1.8" evidence="10 13"/>
<dbReference type="PANTHER" id="PTHR20836">
    <property type="entry name" value="DIHYDRODIPICOLINATE REDUCTASE"/>
    <property type="match status" value="1"/>
</dbReference>
<dbReference type="InterPro" id="IPR036291">
    <property type="entry name" value="NAD(P)-bd_dom_sf"/>
</dbReference>
<dbReference type="GO" id="GO:0009089">
    <property type="term" value="P:lysine biosynthetic process via diaminopimelate"/>
    <property type="evidence" value="ECO:0007669"/>
    <property type="project" value="UniProtKB-UniRule"/>
</dbReference>
<dbReference type="PROSITE" id="PS01298">
    <property type="entry name" value="DAPB"/>
    <property type="match status" value="1"/>
</dbReference>
<evidence type="ECO:0000259" key="15">
    <source>
        <dbReference type="Pfam" id="PF05173"/>
    </source>
</evidence>
<feature type="binding site" evidence="13">
    <location>
        <begin position="9"/>
        <end position="14"/>
    </location>
    <ligand>
        <name>NAD(+)</name>
        <dbReference type="ChEBI" id="CHEBI:57540"/>
    </ligand>
</feature>
<dbReference type="PANTHER" id="PTHR20836:SF0">
    <property type="entry name" value="4-HYDROXY-TETRAHYDRODIPICOLINATE REDUCTASE 1, CHLOROPLASTIC-RELATED"/>
    <property type="match status" value="1"/>
</dbReference>
<dbReference type="PIRSF" id="PIRSF000161">
    <property type="entry name" value="DHPR"/>
    <property type="match status" value="1"/>
</dbReference>
<evidence type="ECO:0000256" key="6">
    <source>
        <dbReference type="ARBA" id="ARBA00023002"/>
    </source>
</evidence>
<dbReference type="GO" id="GO:0008839">
    <property type="term" value="F:4-hydroxy-tetrahydrodipicolinate reductase"/>
    <property type="evidence" value="ECO:0007669"/>
    <property type="project" value="UniProtKB-UniRule"/>
</dbReference>
<keyword evidence="17" id="KW-1185">Reference proteome</keyword>
<dbReference type="Pfam" id="PF05173">
    <property type="entry name" value="DapB_C"/>
    <property type="match status" value="1"/>
</dbReference>
<evidence type="ECO:0000256" key="3">
    <source>
        <dbReference type="ARBA" id="ARBA00022605"/>
    </source>
</evidence>
<feature type="binding site" evidence="13">
    <location>
        <begin position="78"/>
        <end position="80"/>
    </location>
    <ligand>
        <name>NAD(+)</name>
        <dbReference type="ChEBI" id="CHEBI:57540"/>
    </ligand>
</feature>
<dbReference type="NCBIfam" id="TIGR00036">
    <property type="entry name" value="dapB"/>
    <property type="match status" value="1"/>
</dbReference>
<dbReference type="CDD" id="cd02274">
    <property type="entry name" value="DHDPR_N"/>
    <property type="match status" value="1"/>
</dbReference>
<keyword evidence="5 13" id="KW-0220">Diaminopimelate biosynthesis</keyword>
<evidence type="ECO:0000256" key="7">
    <source>
        <dbReference type="ARBA" id="ARBA00023027"/>
    </source>
</evidence>
<feature type="domain" description="Dihydrodipicolinate reductase N-terminal" evidence="14">
    <location>
        <begin position="4"/>
        <end position="107"/>
    </location>
</feature>
<keyword evidence="4 13" id="KW-0521">NADP</keyword>
<feature type="binding site" evidence="13">
    <location>
        <position position="135"/>
    </location>
    <ligand>
        <name>(S)-2,3,4,5-tetrahydrodipicolinate</name>
        <dbReference type="ChEBI" id="CHEBI:16845"/>
    </ligand>
</feature>
<evidence type="ECO:0000256" key="4">
    <source>
        <dbReference type="ARBA" id="ARBA00022857"/>
    </source>
</evidence>
<name>A0A0W0SUI4_9GAMM</name>
<sequence>MTTRVIVNGAQGKMGILACETVKKNPDFELVAGLTRHDNLRQTIVDRQAEIVIDLTRADCVYENSLAIIESGAHPIIGTSGLVDEQIQTLKNYCEKEKLGGIIVPNFSISAVLMMRFAAEAARLLPDVEIIETHHQQKFDAPSGTAMKTAEMIAAARTTNAHSIKGHELIEGARGGSHHGVNIHSLRLPGVVARQHVIFGNSGETLTITHDSIDRISFMPGIILACQKVKNLKSLYYGLEHLL</sequence>
<dbReference type="Gene3D" id="3.40.50.720">
    <property type="entry name" value="NAD(P)-binding Rossmann-like Domain"/>
    <property type="match status" value="1"/>
</dbReference>
<protein>
    <recommendedName>
        <fullName evidence="10 13">4-hydroxy-tetrahydrodipicolinate reductase</fullName>
        <shortName evidence="13">HTPA reductase</shortName>
        <ecNumber evidence="10 13">1.17.1.8</ecNumber>
    </recommendedName>
</protein>
<dbReference type="AlphaFoldDB" id="A0A0W0SUI4"/>
<dbReference type="SUPFAM" id="SSF51735">
    <property type="entry name" value="NAD(P)-binding Rossmann-fold domains"/>
    <property type="match status" value="1"/>
</dbReference>
<comment type="caution">
    <text evidence="16">The sequence shown here is derived from an EMBL/GenBank/DDBJ whole genome shotgun (WGS) entry which is preliminary data.</text>
</comment>
<evidence type="ECO:0000256" key="1">
    <source>
        <dbReference type="ARBA" id="ARBA00006642"/>
    </source>
</evidence>
<evidence type="ECO:0000256" key="13">
    <source>
        <dbReference type="HAMAP-Rule" id="MF_00102"/>
    </source>
</evidence>
<feature type="binding site" evidence="13">
    <location>
        <begin position="144"/>
        <end position="145"/>
    </location>
    <ligand>
        <name>(S)-2,3,4,5-tetrahydrodipicolinate</name>
        <dbReference type="ChEBI" id="CHEBI:16845"/>
    </ligand>
</feature>
<comment type="caution">
    <text evidence="13">Was originally thought to be a dihydrodipicolinate reductase (DHDPR), catalyzing the conversion of dihydrodipicolinate to tetrahydrodipicolinate. However, it was shown in E.coli that the substrate of the enzymatic reaction is not dihydrodipicolinate (DHDP) but in fact (2S,4S)-4-hydroxy-2,3,4,5-tetrahydrodipicolinic acid (HTPA), the product released by the DapA-catalyzed reaction.</text>
</comment>
<dbReference type="Proteomes" id="UP000054742">
    <property type="component" value="Unassembled WGS sequence"/>
</dbReference>
<comment type="caution">
    <text evidence="13">Lacks conserved residue(s) required for the propagation of feature annotation.</text>
</comment>
<evidence type="ECO:0000256" key="5">
    <source>
        <dbReference type="ARBA" id="ARBA00022915"/>
    </source>
</evidence>
<dbReference type="STRING" id="29422.Lbru_0237"/>
<feature type="binding site" evidence="13">
    <location>
        <begin position="104"/>
        <end position="107"/>
    </location>
    <ligand>
        <name>NAD(+)</name>
        <dbReference type="ChEBI" id="CHEBI:57540"/>
    </ligand>
</feature>
<keyword evidence="6 13" id="KW-0560">Oxidoreductase</keyword>
<keyword evidence="7 13" id="KW-0520">NAD</keyword>
<proteinExistence type="inferred from homology"/>
<evidence type="ECO:0000256" key="12">
    <source>
        <dbReference type="ARBA" id="ARBA00049396"/>
    </source>
</evidence>
<evidence type="ECO:0000256" key="9">
    <source>
        <dbReference type="ARBA" id="ARBA00037922"/>
    </source>
</evidence>
<dbReference type="FunFam" id="3.30.360.10:FF:000009">
    <property type="entry name" value="4-hydroxy-tetrahydrodipicolinate reductase"/>
    <property type="match status" value="1"/>
</dbReference>
<dbReference type="GO" id="GO:0016726">
    <property type="term" value="F:oxidoreductase activity, acting on CH or CH2 groups, NAD or NADP as acceptor"/>
    <property type="evidence" value="ECO:0007669"/>
    <property type="project" value="UniProtKB-UniRule"/>
</dbReference>
<evidence type="ECO:0000313" key="16">
    <source>
        <dbReference type="EMBL" id="KTC87008.1"/>
    </source>
</evidence>
<dbReference type="HAMAP" id="MF_00102">
    <property type="entry name" value="DapB"/>
    <property type="match status" value="1"/>
</dbReference>
<keyword evidence="2 13" id="KW-0963">Cytoplasm</keyword>
<organism evidence="16 17">
    <name type="scientific">Legionella brunensis</name>
    <dbReference type="NCBI Taxonomy" id="29422"/>
    <lineage>
        <taxon>Bacteria</taxon>
        <taxon>Pseudomonadati</taxon>
        <taxon>Pseudomonadota</taxon>
        <taxon>Gammaproteobacteria</taxon>
        <taxon>Legionellales</taxon>
        <taxon>Legionellaceae</taxon>
        <taxon>Legionella</taxon>
    </lineage>
</organism>
<comment type="subunit">
    <text evidence="13">Homotetramer.</text>
</comment>
<dbReference type="GO" id="GO:0005829">
    <property type="term" value="C:cytosol"/>
    <property type="evidence" value="ECO:0007669"/>
    <property type="project" value="TreeGrafter"/>
</dbReference>
<accession>A0A0W0SUI4</accession>
<dbReference type="InterPro" id="IPR022663">
    <property type="entry name" value="DapB_C"/>
</dbReference>
<dbReference type="SUPFAM" id="SSF55347">
    <property type="entry name" value="Glyceraldehyde-3-phosphate dehydrogenase-like, C-terminal domain"/>
    <property type="match status" value="1"/>
</dbReference>
<comment type="catalytic activity">
    <reaction evidence="12 13">
        <text>(S)-2,3,4,5-tetrahydrodipicolinate + NAD(+) + H2O = (2S,4S)-4-hydroxy-2,3,4,5-tetrahydrodipicolinate + NADH + H(+)</text>
        <dbReference type="Rhea" id="RHEA:35323"/>
        <dbReference type="ChEBI" id="CHEBI:15377"/>
        <dbReference type="ChEBI" id="CHEBI:15378"/>
        <dbReference type="ChEBI" id="CHEBI:16845"/>
        <dbReference type="ChEBI" id="CHEBI:57540"/>
        <dbReference type="ChEBI" id="CHEBI:57945"/>
        <dbReference type="ChEBI" id="CHEBI:67139"/>
        <dbReference type="EC" id="1.17.1.8"/>
    </reaction>
</comment>
<dbReference type="InterPro" id="IPR023940">
    <property type="entry name" value="DHDPR_bac"/>
</dbReference>
<evidence type="ECO:0000256" key="8">
    <source>
        <dbReference type="ARBA" id="ARBA00023154"/>
    </source>
</evidence>
<dbReference type="PATRIC" id="fig|29422.6.peg.247"/>
<feature type="domain" description="Dihydrodipicolinate reductase C-terminal" evidence="15">
    <location>
        <begin position="111"/>
        <end position="243"/>
    </location>
</feature>
<gene>
    <name evidence="13 16" type="primary">dapB</name>
    <name evidence="16" type="ORF">Lbru_0237</name>
</gene>
<dbReference type="InterPro" id="IPR000846">
    <property type="entry name" value="DapB_N"/>
</dbReference>
<dbReference type="OrthoDB" id="9790352at2"/>
<comment type="subcellular location">
    <subcellularLocation>
        <location evidence="13">Cytoplasm</location>
    </subcellularLocation>
</comment>
<comment type="similarity">
    <text evidence="1 13">Belongs to the DapB family.</text>
</comment>
<evidence type="ECO:0000256" key="2">
    <source>
        <dbReference type="ARBA" id="ARBA00022490"/>
    </source>
</evidence>